<evidence type="ECO:0000313" key="1">
    <source>
        <dbReference type="EMBL" id="MBX28168.1"/>
    </source>
</evidence>
<organism evidence="1">
    <name type="scientific">Rhizophora mucronata</name>
    <name type="common">Asiatic mangrove</name>
    <dbReference type="NCBI Taxonomy" id="61149"/>
    <lineage>
        <taxon>Eukaryota</taxon>
        <taxon>Viridiplantae</taxon>
        <taxon>Streptophyta</taxon>
        <taxon>Embryophyta</taxon>
        <taxon>Tracheophyta</taxon>
        <taxon>Spermatophyta</taxon>
        <taxon>Magnoliopsida</taxon>
        <taxon>eudicotyledons</taxon>
        <taxon>Gunneridae</taxon>
        <taxon>Pentapetalae</taxon>
        <taxon>rosids</taxon>
        <taxon>fabids</taxon>
        <taxon>Malpighiales</taxon>
        <taxon>Rhizophoraceae</taxon>
        <taxon>Rhizophora</taxon>
    </lineage>
</organism>
<protein>
    <submittedName>
        <fullName evidence="1">Uncharacterized protein</fullName>
    </submittedName>
</protein>
<reference evidence="1" key="1">
    <citation type="submission" date="2018-02" db="EMBL/GenBank/DDBJ databases">
        <title>Rhizophora mucronata_Transcriptome.</title>
        <authorList>
            <person name="Meera S.P."/>
            <person name="Sreeshan A."/>
            <person name="Augustine A."/>
        </authorList>
    </citation>
    <scope>NUCLEOTIDE SEQUENCE</scope>
    <source>
        <tissue evidence="1">Leaf</tissue>
    </source>
</reference>
<proteinExistence type="predicted"/>
<dbReference type="AlphaFoldDB" id="A0A2P2MD67"/>
<dbReference type="EMBL" id="GGEC01047684">
    <property type="protein sequence ID" value="MBX28168.1"/>
    <property type="molecule type" value="Transcribed_RNA"/>
</dbReference>
<name>A0A2P2MD67_RHIMU</name>
<sequence>MPTWNGKICIIIDALLKM</sequence>
<accession>A0A2P2MD67</accession>